<proteinExistence type="predicted"/>
<gene>
    <name evidence="3" type="ordered locus">CHU_3337</name>
</gene>
<dbReference type="CDD" id="cd01831">
    <property type="entry name" value="Endoglucanase_E_like"/>
    <property type="match status" value="1"/>
</dbReference>
<dbReference type="InterPro" id="IPR040794">
    <property type="entry name" value="CE2_N"/>
</dbReference>
<dbReference type="GO" id="GO:0052689">
    <property type="term" value="F:carboxylic ester hydrolase activity"/>
    <property type="evidence" value="ECO:0007669"/>
    <property type="project" value="InterPro"/>
</dbReference>
<dbReference type="Gene3D" id="3.40.50.1110">
    <property type="entry name" value="SGNH hydrolase"/>
    <property type="match status" value="1"/>
</dbReference>
<dbReference type="InterPro" id="IPR036514">
    <property type="entry name" value="SGNH_hydro_sf"/>
</dbReference>
<dbReference type="PROSITE" id="PS51257">
    <property type="entry name" value="PROKAR_LIPOPROTEIN"/>
    <property type="match status" value="1"/>
</dbReference>
<organism evidence="3 4">
    <name type="scientific">Cytophaga hutchinsonii (strain ATCC 33406 / DSM 1761 / CIP 103989 / NBRC 15051 / NCIMB 9469 / D465)</name>
    <dbReference type="NCBI Taxonomy" id="269798"/>
    <lineage>
        <taxon>Bacteria</taxon>
        <taxon>Pseudomonadati</taxon>
        <taxon>Bacteroidota</taxon>
        <taxon>Cytophagia</taxon>
        <taxon>Cytophagales</taxon>
        <taxon>Cytophagaceae</taxon>
        <taxon>Cytophaga</taxon>
    </lineage>
</organism>
<evidence type="ECO:0000259" key="2">
    <source>
        <dbReference type="Pfam" id="PF17996"/>
    </source>
</evidence>
<dbReference type="Pfam" id="PF13472">
    <property type="entry name" value="Lipase_GDSL_2"/>
    <property type="match status" value="1"/>
</dbReference>
<dbReference type="Gene3D" id="2.60.120.260">
    <property type="entry name" value="Galactose-binding domain-like"/>
    <property type="match status" value="1"/>
</dbReference>
<dbReference type="Proteomes" id="UP000001822">
    <property type="component" value="Chromosome"/>
</dbReference>
<sequence length="402" mass="44279">MYTRNVRIPQFQLQMAIALLLSGLIFLSCKKDTVSPSVPIPAVDTNMVFIDASNTNIHYSGRIDFSNPKAPAFWFPGISIKASFQGPSIDVVIKDDASGTDQGTNYYNIFIDQQLHTVLKVNAEDTLYKIARNLTDANHTIEVFKRTEAQVGSSSFKGFCLQANKNLTASAKPAHKIEFIGDSYTCGYGNELSIPAPPNGNPDTGFHSVNENNYTAWGAIVARELDAEYHCTAYSGRGIYRNNNGAATGVLPSIYNRINPDDASSQWNTATYIPDVIVIHLGTNDFAPEQLSTPDMVDSAAFVSGYINFITTLRSYYPAAKIICVRPNSLTDYYPVGLKALTRMTRYTKAVTDHFVPTDANVFYFALAPQNAPYGEDWHPSAATHQSMAAQIKTFIKTRAGW</sequence>
<name>A0A6N4SVM8_CYTH3</name>
<keyword evidence="4" id="KW-1185">Reference proteome</keyword>
<dbReference type="EMBL" id="CP000383">
    <property type="protein sequence ID" value="ABG60573.1"/>
    <property type="molecule type" value="Genomic_DNA"/>
</dbReference>
<dbReference type="InterPro" id="IPR037461">
    <property type="entry name" value="CtCE2-like_dom"/>
</dbReference>
<dbReference type="KEGG" id="chu:CHU_3337"/>
<dbReference type="PANTHER" id="PTHR37834:SF2">
    <property type="entry name" value="ESTERASE, SGNH HYDROLASE-TYPE"/>
    <property type="match status" value="1"/>
</dbReference>
<protein>
    <submittedName>
        <fullName evidence="3">Acetylxylan esterase-related protein, carbohydrate esterase family 2 protein</fullName>
    </submittedName>
</protein>
<dbReference type="InterPro" id="IPR013830">
    <property type="entry name" value="SGNH_hydro"/>
</dbReference>
<feature type="domain" description="SGNH hydrolase-type esterase" evidence="1">
    <location>
        <begin position="179"/>
        <end position="386"/>
    </location>
</feature>
<evidence type="ECO:0000313" key="3">
    <source>
        <dbReference type="EMBL" id="ABG60573.1"/>
    </source>
</evidence>
<dbReference type="AlphaFoldDB" id="A0A6N4SVM8"/>
<dbReference type="InterPro" id="IPR052762">
    <property type="entry name" value="PCW_deacetylase/CE"/>
</dbReference>
<evidence type="ECO:0000313" key="4">
    <source>
        <dbReference type="Proteomes" id="UP000001822"/>
    </source>
</evidence>
<dbReference type="Pfam" id="PF17996">
    <property type="entry name" value="CE2_N"/>
    <property type="match status" value="1"/>
</dbReference>
<dbReference type="PANTHER" id="PTHR37834">
    <property type="entry name" value="GDSL-LIKE LIPASE/ACYLHYDROLASE DOMAIN PROTEIN (AFU_ORTHOLOGUE AFUA_2G00620)"/>
    <property type="match status" value="1"/>
</dbReference>
<dbReference type="SUPFAM" id="SSF52266">
    <property type="entry name" value="SGNH hydrolase"/>
    <property type="match status" value="1"/>
</dbReference>
<evidence type="ECO:0000259" key="1">
    <source>
        <dbReference type="Pfam" id="PF13472"/>
    </source>
</evidence>
<reference evidence="3 4" key="1">
    <citation type="journal article" date="2007" name="Appl. Environ. Microbiol.">
        <title>Genome sequence of the cellulolytic gliding bacterium Cytophaga hutchinsonii.</title>
        <authorList>
            <person name="Xie G."/>
            <person name="Bruce D.C."/>
            <person name="Challacombe J.F."/>
            <person name="Chertkov O."/>
            <person name="Detter J.C."/>
            <person name="Gilna P."/>
            <person name="Han C.S."/>
            <person name="Lucas S."/>
            <person name="Misra M."/>
            <person name="Myers G.L."/>
            <person name="Richardson P."/>
            <person name="Tapia R."/>
            <person name="Thayer N."/>
            <person name="Thompson L.S."/>
            <person name="Brettin T.S."/>
            <person name="Henrissat B."/>
            <person name="Wilson D.B."/>
            <person name="McBride M.J."/>
        </authorList>
    </citation>
    <scope>NUCLEOTIDE SEQUENCE [LARGE SCALE GENOMIC DNA]</scope>
    <source>
        <strain evidence="4">ATCC 33406 / DSM 1761 / CIP 103989 / NBRC 15051 / NCIMB 9469 / D465</strain>
    </source>
</reference>
<feature type="domain" description="Carbohydrate esterase 2 N-terminal" evidence="2">
    <location>
        <begin position="59"/>
        <end position="168"/>
    </location>
</feature>
<accession>A0A6N4SVM8</accession>